<feature type="region of interest" description="Disordered" evidence="1">
    <location>
        <begin position="658"/>
        <end position="677"/>
    </location>
</feature>
<evidence type="ECO:0000256" key="2">
    <source>
        <dbReference type="SAM" id="SignalP"/>
    </source>
</evidence>
<feature type="compositionally biased region" description="Low complexity" evidence="1">
    <location>
        <begin position="432"/>
        <end position="446"/>
    </location>
</feature>
<dbReference type="Proteomes" id="UP000067626">
    <property type="component" value="Chromosome"/>
</dbReference>
<evidence type="ECO:0000256" key="1">
    <source>
        <dbReference type="SAM" id="MobiDB-lite"/>
    </source>
</evidence>
<feature type="chain" id="PRO_5005459005" evidence="2">
    <location>
        <begin position="37"/>
        <end position="677"/>
    </location>
</feature>
<dbReference type="EMBL" id="CP012159">
    <property type="protein sequence ID" value="AKT37000.1"/>
    <property type="molecule type" value="Genomic_DNA"/>
</dbReference>
<accession>A0A0K1E811</accession>
<feature type="region of interest" description="Disordered" evidence="1">
    <location>
        <begin position="401"/>
        <end position="455"/>
    </location>
</feature>
<evidence type="ECO:0000313" key="3">
    <source>
        <dbReference type="EMBL" id="AKT37000.1"/>
    </source>
</evidence>
<gene>
    <name evidence="3" type="ORF">CMC5_011260</name>
</gene>
<proteinExistence type="predicted"/>
<feature type="region of interest" description="Disordered" evidence="1">
    <location>
        <begin position="500"/>
        <end position="647"/>
    </location>
</feature>
<keyword evidence="2" id="KW-0732">Signal</keyword>
<evidence type="ECO:0000313" key="4">
    <source>
        <dbReference type="Proteomes" id="UP000067626"/>
    </source>
</evidence>
<dbReference type="Pfam" id="PF10092">
    <property type="entry name" value="DUF2330"/>
    <property type="match status" value="1"/>
</dbReference>
<dbReference type="OrthoDB" id="5491224at2"/>
<feature type="signal peptide" evidence="2">
    <location>
        <begin position="1"/>
        <end position="36"/>
    </location>
</feature>
<name>A0A0K1E811_CHOCO</name>
<protein>
    <submittedName>
        <fullName evidence="3">Uncharacterized protein</fullName>
    </submittedName>
</protein>
<dbReference type="AlphaFoldDB" id="A0A0K1E811"/>
<dbReference type="KEGG" id="ccro:CMC5_011260"/>
<feature type="compositionally biased region" description="Low complexity" evidence="1">
    <location>
        <begin position="575"/>
        <end position="625"/>
    </location>
</feature>
<keyword evidence="4" id="KW-1185">Reference proteome</keyword>
<dbReference type="InterPro" id="IPR019283">
    <property type="entry name" value="DUF2330"/>
</dbReference>
<organism evidence="3 4">
    <name type="scientific">Chondromyces crocatus</name>
    <dbReference type="NCBI Taxonomy" id="52"/>
    <lineage>
        <taxon>Bacteria</taxon>
        <taxon>Pseudomonadati</taxon>
        <taxon>Myxococcota</taxon>
        <taxon>Polyangia</taxon>
        <taxon>Polyangiales</taxon>
        <taxon>Polyangiaceae</taxon>
        <taxon>Chondromyces</taxon>
    </lineage>
</organism>
<dbReference type="STRING" id="52.CMC5_011260"/>
<sequence length="677" mass="67878">MGGMALANGGNVLPRRFALLAFTPLTLAALPGDAHASGAWLPSAGQAPVEQRVAVAVGPSRTTVWTSMRFDGSAGPVGVVIPVPSLSSLDLSSDAWLEALDVATAPRIFPPAGERGTCPADPAAPDAVHVVCDEDPTQTLSPTEITVLEDAGAVALWAAQGGLTLSPGTASALGGVQGKRFVAARFVAPGGAALTRTLRVVLPGVEPVLPLALTQATAGDVLVTAWFIGEGRAALPESMPVSVNEEALTWNAATLESDYEDERMAALVAAGPEGAVLECSSHDALARNVSLGGAVSIEGVVTSYFERAKSYGDGDASSSACTAAAAVALSSSARVSWSCPRAAQGVVDGMDSCVESGAPGEIDPERLRCGAGADDLAVALSGMAGQEARLTRYTLRIPSNQRGVDQPLDFTPGPPVSPVLTADSVSTEDCEGGVSSSSSSSSSTGGSSSGGGTGVPSGGAGGTIFYDETFVPTYMGCGCSGTADTADTTYDDGGCSGDTSDGYEGTESDDGCSGDSSDGYYEEDDGCSGDSSDGYEGTESDDGCSGDSSDGYYEEDDGCSGDSSDGYYEEDDGCSGDSTDSTSSDGCSSDTSDGTSADGCSSTEGGSSSDTSCDSGSSSGSTECSIASAKQGAQKRRGPRLSPMGLGMMAVIAPLRRLLRPRRRGDVAPGARERGTS</sequence>
<reference evidence="3 4" key="1">
    <citation type="submission" date="2015-07" db="EMBL/GenBank/DDBJ databases">
        <title>Genome analysis of myxobacterium Chondromyces crocatus Cm c5 reveals a high potential for natural compound synthesis and the genetic basis for the loss of fruiting body formation.</title>
        <authorList>
            <person name="Zaburannyi N."/>
            <person name="Bunk B."/>
            <person name="Maier J."/>
            <person name="Overmann J."/>
            <person name="Mueller R."/>
        </authorList>
    </citation>
    <scope>NUCLEOTIDE SEQUENCE [LARGE SCALE GENOMIC DNA]</scope>
    <source>
        <strain evidence="3 4">Cm c5</strain>
    </source>
</reference>